<dbReference type="InterPro" id="IPR001107">
    <property type="entry name" value="Band_7"/>
</dbReference>
<dbReference type="SUPFAM" id="SSF117892">
    <property type="entry name" value="Band 7/SPFH domain"/>
    <property type="match status" value="1"/>
</dbReference>
<comment type="caution">
    <text evidence="3">The sequence shown here is derived from an EMBL/GenBank/DDBJ whole genome shotgun (WGS) entry which is preliminary data.</text>
</comment>
<evidence type="ECO:0000313" key="3">
    <source>
        <dbReference type="EMBL" id="EEG89688.1"/>
    </source>
</evidence>
<dbReference type="SMART" id="SM00244">
    <property type="entry name" value="PHB"/>
    <property type="match status" value="1"/>
</dbReference>
<gene>
    <name evidence="3" type="ORF">COPCOM_02673</name>
</gene>
<dbReference type="EMBL" id="ABVR01000041">
    <property type="protein sequence ID" value="EEG89688.1"/>
    <property type="molecule type" value="Genomic_DNA"/>
</dbReference>
<dbReference type="HOGENOM" id="CLU_047969_1_0_9"/>
<dbReference type="InterPro" id="IPR036013">
    <property type="entry name" value="Band_7/SPFH_dom_sf"/>
</dbReference>
<dbReference type="Pfam" id="PF01145">
    <property type="entry name" value="Band_7"/>
    <property type="match status" value="1"/>
</dbReference>
<dbReference type="PROSITE" id="PS51257">
    <property type="entry name" value="PROKAR_LIPOPROTEIN"/>
    <property type="match status" value="1"/>
</dbReference>
<dbReference type="CDD" id="cd03401">
    <property type="entry name" value="SPFH_prohibitin"/>
    <property type="match status" value="1"/>
</dbReference>
<reference evidence="3 4" key="1">
    <citation type="submission" date="2009-02" db="EMBL/GenBank/DDBJ databases">
        <authorList>
            <person name="Fulton L."/>
            <person name="Clifton S."/>
            <person name="Fulton B."/>
            <person name="Xu J."/>
            <person name="Minx P."/>
            <person name="Pepin K.H."/>
            <person name="Johnson M."/>
            <person name="Bhonagiri V."/>
            <person name="Nash W.E."/>
            <person name="Mardis E.R."/>
            <person name="Wilson R.K."/>
        </authorList>
    </citation>
    <scope>NUCLEOTIDE SEQUENCE [LARGE SCALE GENOMIC DNA]</scope>
    <source>
        <strain evidence="3 4">ATCC 27758</strain>
    </source>
</reference>
<name>C0BA46_9FIRM</name>
<feature type="domain" description="Band 7" evidence="2">
    <location>
        <begin position="24"/>
        <end position="203"/>
    </location>
</feature>
<sequence>MKKKKGIVAVVVVAAVIGAAFTVSSCKLIKTGQTGIVYTYRDGVQKETLSPGLNFVGPMKKVKEFSTSNEILVMSKDKREGSKGDDSFKVATSDDASIAISFQMSYRYNPDTLVDTYKKFKGMDGDDIIESRVKPVLKSKISEITTNYSMMDIYSGNRSKLNSELTDYLNSEFSDKYGIEVLDASIIDVHPDKKLKEAIDNRVTALQEKQQAEAEQEKIKVQKETEKIQAETDAQIQITKAQAEAESNKIISASITDELIRMKEAEARNKFGWVTVQGADTVVTDGK</sequence>
<dbReference type="Gene3D" id="3.30.479.30">
    <property type="entry name" value="Band 7 domain"/>
    <property type="match status" value="1"/>
</dbReference>
<evidence type="ECO:0000256" key="1">
    <source>
        <dbReference type="SAM" id="Coils"/>
    </source>
</evidence>
<dbReference type="PANTHER" id="PTHR42911:SF1">
    <property type="entry name" value="MODULATOR OF FTSH PROTEASE HFLC"/>
    <property type="match status" value="1"/>
</dbReference>
<proteinExistence type="predicted"/>
<reference evidence="3 4" key="2">
    <citation type="submission" date="2009-03" db="EMBL/GenBank/DDBJ databases">
        <title>Draft genome sequence of Coprococcus comes (ATCC 27758).</title>
        <authorList>
            <person name="Sudarsanam P."/>
            <person name="Ley R."/>
            <person name="Guruge J."/>
            <person name="Turnbaugh P.J."/>
            <person name="Mahowald M."/>
            <person name="Liep D."/>
            <person name="Gordon J."/>
        </authorList>
    </citation>
    <scope>NUCLEOTIDE SEQUENCE [LARGE SCALE GENOMIC DNA]</scope>
    <source>
        <strain evidence="3 4">ATCC 27758</strain>
    </source>
</reference>
<feature type="coiled-coil region" evidence="1">
    <location>
        <begin position="195"/>
        <end position="231"/>
    </location>
</feature>
<dbReference type="GO" id="GO:0016020">
    <property type="term" value="C:membrane"/>
    <property type="evidence" value="ECO:0007669"/>
    <property type="project" value="InterPro"/>
</dbReference>
<accession>C0BA46</accession>
<dbReference type="PANTHER" id="PTHR42911">
    <property type="entry name" value="MODULATOR OF FTSH PROTEASE HFLC"/>
    <property type="match status" value="1"/>
</dbReference>
<dbReference type="InterPro" id="IPR000163">
    <property type="entry name" value="Prohibitin"/>
</dbReference>
<organism evidence="3 4">
    <name type="scientific">Coprococcus comes ATCC 27758</name>
    <dbReference type="NCBI Taxonomy" id="470146"/>
    <lineage>
        <taxon>Bacteria</taxon>
        <taxon>Bacillati</taxon>
        <taxon>Bacillota</taxon>
        <taxon>Clostridia</taxon>
        <taxon>Lachnospirales</taxon>
        <taxon>Lachnospiraceae</taxon>
        <taxon>Coprococcus</taxon>
    </lineage>
</organism>
<keyword evidence="1" id="KW-0175">Coiled coil</keyword>
<dbReference type="Proteomes" id="UP000003793">
    <property type="component" value="Unassembled WGS sequence"/>
</dbReference>
<dbReference type="AlphaFoldDB" id="C0BA46"/>
<evidence type="ECO:0000259" key="2">
    <source>
        <dbReference type="SMART" id="SM00244"/>
    </source>
</evidence>
<protein>
    <submittedName>
        <fullName evidence="3">SPFH/Band 7/PHB domain protein</fullName>
    </submittedName>
</protein>
<evidence type="ECO:0000313" key="4">
    <source>
        <dbReference type="Proteomes" id="UP000003793"/>
    </source>
</evidence>